<evidence type="ECO:0000256" key="1">
    <source>
        <dbReference type="ARBA" id="ARBA00022676"/>
    </source>
</evidence>
<dbReference type="CDD" id="cd03789">
    <property type="entry name" value="GT9_LPS_heptosyltransferase"/>
    <property type="match status" value="1"/>
</dbReference>
<dbReference type="PANTHER" id="PTHR30160">
    <property type="entry name" value="TETRAACYLDISACCHARIDE 4'-KINASE-RELATED"/>
    <property type="match status" value="1"/>
</dbReference>
<protein>
    <submittedName>
        <fullName evidence="3">Uncharacterized protein</fullName>
    </submittedName>
</protein>
<gene>
    <name evidence="3" type="ORF">CSC78_09430</name>
</gene>
<keyword evidence="1" id="KW-0328">Glycosyltransferase</keyword>
<proteinExistence type="predicted"/>
<dbReference type="Gene3D" id="3.40.50.2000">
    <property type="entry name" value="Glycogen Phosphorylase B"/>
    <property type="match status" value="2"/>
</dbReference>
<dbReference type="RefSeq" id="WP_238391228.1">
    <property type="nucleotide sequence ID" value="NZ_JBHSRQ010000007.1"/>
</dbReference>
<dbReference type="InterPro" id="IPR051199">
    <property type="entry name" value="LPS_LOS_Heptosyltrfase"/>
</dbReference>
<dbReference type="Proteomes" id="UP000781710">
    <property type="component" value="Unassembled WGS sequence"/>
</dbReference>
<evidence type="ECO:0000313" key="4">
    <source>
        <dbReference type="Proteomes" id="UP000781710"/>
    </source>
</evidence>
<dbReference type="InterPro" id="IPR002201">
    <property type="entry name" value="Glyco_trans_9"/>
</dbReference>
<dbReference type="PANTHER" id="PTHR30160:SF1">
    <property type="entry name" value="LIPOPOLYSACCHARIDE 1,2-N-ACETYLGLUCOSAMINETRANSFERASE-RELATED"/>
    <property type="match status" value="1"/>
</dbReference>
<evidence type="ECO:0000313" key="3">
    <source>
        <dbReference type="EMBL" id="KAF1725208.1"/>
    </source>
</evidence>
<dbReference type="EMBL" id="PDWW01000011">
    <property type="protein sequence ID" value="KAF1725208.1"/>
    <property type="molecule type" value="Genomic_DNA"/>
</dbReference>
<dbReference type="Pfam" id="PF01075">
    <property type="entry name" value="Glyco_transf_9"/>
    <property type="match status" value="1"/>
</dbReference>
<sequence>MNDATSAPPLVVRCGAFGDVVMLTTMVRLLHARYGQPVDVLGSGGWTGPLLEPLPEIGHVRIVTSRNTPYLLCPSQWAAIRWLRARGRGPVYVCDTDAATLQLLTRAGLHPDDRVQRTRDDDESDGITRLWPDRWLRIGMRDPGHAYPTREVDPLEYLYPRLRITEEDRRDLARWRAGHGLEGPCVLFQPGNKRTHKRGNVATASHPKYWPPSAWAALAASIWRDLPEARIVLCGSPAEHGVLEEIATAAGHDPRMHNAARELPIPRLLALLEQAHSLVSVDTGPAHAAAALGCPLVVMFGAASPAKWRPIGPGAITVLGGERGETSRVRDIPATDVIAAWSTLPDRDAG</sequence>
<evidence type="ECO:0000256" key="2">
    <source>
        <dbReference type="ARBA" id="ARBA00022679"/>
    </source>
</evidence>
<reference evidence="3 4" key="1">
    <citation type="submission" date="2017-10" db="EMBL/GenBank/DDBJ databases">
        <title>Whole genome sequencing of members of genus Pseudoxanthomonas.</title>
        <authorList>
            <person name="Kumar S."/>
            <person name="Bansal K."/>
            <person name="Kaur A."/>
            <person name="Patil P."/>
            <person name="Sharma S."/>
            <person name="Patil P.B."/>
        </authorList>
    </citation>
    <scope>NUCLEOTIDE SEQUENCE [LARGE SCALE GENOMIC DNA]</scope>
    <source>
        <strain evidence="3 4">DSM 17109</strain>
    </source>
</reference>
<keyword evidence="2" id="KW-0808">Transferase</keyword>
<comment type="caution">
    <text evidence="3">The sequence shown here is derived from an EMBL/GenBank/DDBJ whole genome shotgun (WGS) entry which is preliminary data.</text>
</comment>
<accession>A0ABQ6ZH96</accession>
<name>A0ABQ6ZH96_9GAMM</name>
<organism evidence="3 4">
    <name type="scientific">Pseudoxanthomonas japonensis</name>
    <dbReference type="NCBI Taxonomy" id="69284"/>
    <lineage>
        <taxon>Bacteria</taxon>
        <taxon>Pseudomonadati</taxon>
        <taxon>Pseudomonadota</taxon>
        <taxon>Gammaproteobacteria</taxon>
        <taxon>Lysobacterales</taxon>
        <taxon>Lysobacteraceae</taxon>
        <taxon>Pseudoxanthomonas</taxon>
    </lineage>
</organism>
<keyword evidence="4" id="KW-1185">Reference proteome</keyword>
<dbReference type="SUPFAM" id="SSF53756">
    <property type="entry name" value="UDP-Glycosyltransferase/glycogen phosphorylase"/>
    <property type="match status" value="1"/>
</dbReference>